<feature type="transmembrane region" description="Helical" evidence="2">
    <location>
        <begin position="78"/>
        <end position="96"/>
    </location>
</feature>
<gene>
    <name evidence="4" type="ORF">SAMN04487948_101484</name>
</gene>
<feature type="domain" description="DUF8060" evidence="3">
    <location>
        <begin position="23"/>
        <end position="100"/>
    </location>
</feature>
<organism evidence="4 5">
    <name type="scientific">Halogranum amylolyticum</name>
    <dbReference type="NCBI Taxonomy" id="660520"/>
    <lineage>
        <taxon>Archaea</taxon>
        <taxon>Methanobacteriati</taxon>
        <taxon>Methanobacteriota</taxon>
        <taxon>Stenosarchaea group</taxon>
        <taxon>Halobacteria</taxon>
        <taxon>Halobacteriales</taxon>
        <taxon>Haloferacaceae</taxon>
    </lineage>
</organism>
<evidence type="ECO:0000313" key="4">
    <source>
        <dbReference type="EMBL" id="SEO27774.1"/>
    </source>
</evidence>
<evidence type="ECO:0000256" key="1">
    <source>
        <dbReference type="SAM" id="MobiDB-lite"/>
    </source>
</evidence>
<dbReference type="Proteomes" id="UP000199126">
    <property type="component" value="Unassembled WGS sequence"/>
</dbReference>
<evidence type="ECO:0000259" key="3">
    <source>
        <dbReference type="Pfam" id="PF26256"/>
    </source>
</evidence>
<keyword evidence="2" id="KW-0472">Membrane</keyword>
<proteinExistence type="predicted"/>
<feature type="region of interest" description="Disordered" evidence="1">
    <location>
        <begin position="1"/>
        <end position="31"/>
    </location>
</feature>
<dbReference type="RefSeq" id="WP_139246542.1">
    <property type="nucleotide sequence ID" value="NZ_FODV01000001.1"/>
</dbReference>
<evidence type="ECO:0000256" key="2">
    <source>
        <dbReference type="SAM" id="Phobius"/>
    </source>
</evidence>
<keyword evidence="2" id="KW-1133">Transmembrane helix</keyword>
<sequence length="102" mass="10991">MSSASAPGDDDRLGSTDGGDVVESAPSESSRDVRTYVNYAILAGLCLLALVAALQFYLSTSRAIDIWVTREYRSLFQAVFNLVVLLVVSAGISLQLRRLYGS</sequence>
<feature type="transmembrane region" description="Helical" evidence="2">
    <location>
        <begin position="36"/>
        <end position="58"/>
    </location>
</feature>
<accession>A0A1H8NDT9</accession>
<dbReference type="EMBL" id="FODV01000001">
    <property type="protein sequence ID" value="SEO27774.1"/>
    <property type="molecule type" value="Genomic_DNA"/>
</dbReference>
<dbReference type="AlphaFoldDB" id="A0A1H8NDT9"/>
<reference evidence="5" key="1">
    <citation type="submission" date="2016-10" db="EMBL/GenBank/DDBJ databases">
        <authorList>
            <person name="Varghese N."/>
            <person name="Submissions S."/>
        </authorList>
    </citation>
    <scope>NUCLEOTIDE SEQUENCE [LARGE SCALE GENOMIC DNA]</scope>
    <source>
        <strain evidence="5">CGMCC 1.10121</strain>
    </source>
</reference>
<dbReference type="OrthoDB" id="307104at2157"/>
<dbReference type="InterPro" id="IPR058373">
    <property type="entry name" value="DUF8060"/>
</dbReference>
<keyword evidence="2" id="KW-0812">Transmembrane</keyword>
<evidence type="ECO:0000313" key="5">
    <source>
        <dbReference type="Proteomes" id="UP000199126"/>
    </source>
</evidence>
<keyword evidence="5" id="KW-1185">Reference proteome</keyword>
<protein>
    <recommendedName>
        <fullName evidence="3">DUF8060 domain-containing protein</fullName>
    </recommendedName>
</protein>
<dbReference type="Pfam" id="PF26256">
    <property type="entry name" value="DUF8060"/>
    <property type="match status" value="1"/>
</dbReference>
<name>A0A1H8NDT9_9EURY</name>